<evidence type="ECO:0000313" key="3">
    <source>
        <dbReference type="Proteomes" id="UP000053831"/>
    </source>
</evidence>
<dbReference type="Proteomes" id="UP000053831">
    <property type="component" value="Unassembled WGS sequence"/>
</dbReference>
<dbReference type="GO" id="GO:0006355">
    <property type="term" value="P:regulation of DNA-templated transcription"/>
    <property type="evidence" value="ECO:0007669"/>
    <property type="project" value="InterPro"/>
</dbReference>
<proteinExistence type="predicted"/>
<name>A0A0M8MPS7_ESCWE</name>
<dbReference type="InterPro" id="IPR012479">
    <property type="entry name" value="SAP30BP"/>
</dbReference>
<dbReference type="STRING" id="150374.A0A0M8MPS7"/>
<protein>
    <submittedName>
        <fullName evidence="2">Meiotically up-regulated protein</fullName>
    </submittedName>
</protein>
<dbReference type="EMBL" id="LGSR01000029">
    <property type="protein sequence ID" value="KOS16816.1"/>
    <property type="molecule type" value="Genomic_DNA"/>
</dbReference>
<evidence type="ECO:0000313" key="2">
    <source>
        <dbReference type="EMBL" id="KOS16816.1"/>
    </source>
</evidence>
<accession>A0A0M8MPS7</accession>
<dbReference type="AlphaFoldDB" id="A0A0M8MPS7"/>
<dbReference type="PANTHER" id="PTHR13464">
    <property type="entry name" value="TRANSCRIPTIONAL REGULATOR PROTEIN HCNGP"/>
    <property type="match status" value="1"/>
</dbReference>
<dbReference type="PANTHER" id="PTHR13464:SF0">
    <property type="entry name" value="SAP30-BINDING PROTEIN"/>
    <property type="match status" value="1"/>
</dbReference>
<gene>
    <name evidence="2" type="ORF">ESCO_004775</name>
</gene>
<feature type="region of interest" description="Disordered" evidence="1">
    <location>
        <begin position="124"/>
        <end position="169"/>
    </location>
</feature>
<feature type="compositionally biased region" description="Basic and acidic residues" evidence="1">
    <location>
        <begin position="160"/>
        <end position="169"/>
    </location>
</feature>
<reference evidence="2 3" key="1">
    <citation type="submission" date="2015-07" db="EMBL/GenBank/DDBJ databases">
        <title>The genome of the fungus Escovopsis weberi, a specialized disease agent of ant agriculture.</title>
        <authorList>
            <person name="de Man T.J."/>
            <person name="Stajich J.E."/>
            <person name="Kubicek C.P."/>
            <person name="Chenthamara K."/>
            <person name="Atanasova L."/>
            <person name="Druzhinina I.S."/>
            <person name="Birnbaum S."/>
            <person name="Barribeau S.M."/>
            <person name="Teiling C."/>
            <person name="Suen G."/>
            <person name="Currie C."/>
            <person name="Gerardo N.M."/>
        </authorList>
    </citation>
    <scope>NUCLEOTIDE SEQUENCE [LARGE SCALE GENOMIC DNA]</scope>
</reference>
<dbReference type="Pfam" id="PF07818">
    <property type="entry name" value="HCNGP"/>
    <property type="match status" value="1"/>
</dbReference>
<sequence length="169" mass="18470">MGLVAYASSDEDSDSETSRVPAKDATKEDPDQDPDQDPRSLIHSLTLPSTFLALKRKGTHFNNKLLASASLRNPSLMDKLLAYVDVGDADQYQTTLPADLWDANAFPEWAYRDRLRRTREKMAKKKEADKAGGNRTTVDFVPAVNASGADGAGGAGGLSRSEDRANNWR</sequence>
<organism evidence="2 3">
    <name type="scientific">Escovopsis weberi</name>
    <dbReference type="NCBI Taxonomy" id="150374"/>
    <lineage>
        <taxon>Eukaryota</taxon>
        <taxon>Fungi</taxon>
        <taxon>Dikarya</taxon>
        <taxon>Ascomycota</taxon>
        <taxon>Pezizomycotina</taxon>
        <taxon>Sordariomycetes</taxon>
        <taxon>Hypocreomycetidae</taxon>
        <taxon>Hypocreales</taxon>
        <taxon>Hypocreaceae</taxon>
        <taxon>Escovopsis</taxon>
    </lineage>
</organism>
<dbReference type="GO" id="GO:0005634">
    <property type="term" value="C:nucleus"/>
    <property type="evidence" value="ECO:0007669"/>
    <property type="project" value="TreeGrafter"/>
</dbReference>
<dbReference type="OrthoDB" id="1714508at2759"/>
<keyword evidence="3" id="KW-1185">Reference proteome</keyword>
<comment type="caution">
    <text evidence="2">The sequence shown here is derived from an EMBL/GenBank/DDBJ whole genome shotgun (WGS) entry which is preliminary data.</text>
</comment>
<feature type="region of interest" description="Disordered" evidence="1">
    <location>
        <begin position="1"/>
        <end position="41"/>
    </location>
</feature>
<evidence type="ECO:0000256" key="1">
    <source>
        <dbReference type="SAM" id="MobiDB-lite"/>
    </source>
</evidence>